<keyword evidence="1" id="KW-0812">Transmembrane</keyword>
<dbReference type="PATRIC" id="fig|632348.3.peg.1001"/>
<feature type="transmembrane region" description="Helical" evidence="1">
    <location>
        <begin position="6"/>
        <end position="24"/>
    </location>
</feature>
<keyword evidence="3" id="KW-1185">Reference proteome</keyword>
<accession>E4SDR3</accession>
<gene>
    <name evidence="2" type="ordered locus">Calkro_0942</name>
</gene>
<name>E4SDR3_CALK2</name>
<organism evidence="2 3">
    <name type="scientific">Caldicellulosiruptor kronotskyensis (strain DSM 18902 / VKM B-2412 / 2002)</name>
    <dbReference type="NCBI Taxonomy" id="632348"/>
    <lineage>
        <taxon>Bacteria</taxon>
        <taxon>Bacillati</taxon>
        <taxon>Bacillota</taxon>
        <taxon>Bacillota incertae sedis</taxon>
        <taxon>Caldicellulosiruptorales</taxon>
        <taxon>Caldicellulosiruptoraceae</taxon>
        <taxon>Caldicellulosiruptor</taxon>
    </lineage>
</organism>
<protein>
    <submittedName>
        <fullName evidence="2">Uncharacterized protein</fullName>
    </submittedName>
</protein>
<keyword evidence="1" id="KW-0472">Membrane</keyword>
<dbReference type="Proteomes" id="UP000006835">
    <property type="component" value="Chromosome"/>
</dbReference>
<evidence type="ECO:0000313" key="3">
    <source>
        <dbReference type="Proteomes" id="UP000006835"/>
    </source>
</evidence>
<sequence length="53" mass="6186">MRILNAYISYTAKFLGSVGFLFIIQKKRVKINLEYYFSCGEGKLLYEKGIDSR</sequence>
<dbReference type="EMBL" id="CP002330">
    <property type="protein sequence ID" value="ADQ45814.1"/>
    <property type="molecule type" value="Genomic_DNA"/>
</dbReference>
<reference evidence="2 3" key="2">
    <citation type="journal article" date="2011" name="J. Bacteriol.">
        <title>Complete genome sequences for the anaerobic, extremely thermophilic plant biomass-degrading bacteria Caldicellulosiruptor hydrothermalis, Caldicellulosiruptor kristjanssonii, Caldicellulosiruptor kronotskyensis, Caldicellulosiruptor owensenis, and Caldicellulosiruptor lactoaceticus.</title>
        <authorList>
            <person name="Blumer-Schuette S.E."/>
            <person name="Ozdemir I."/>
            <person name="Mistry D."/>
            <person name="Lucas S."/>
            <person name="Lapidus A."/>
            <person name="Cheng J.F."/>
            <person name="Goodwin L.A."/>
            <person name="Pitluck S."/>
            <person name="Land M.L."/>
            <person name="Hauser L.J."/>
            <person name="Woyke T."/>
            <person name="Mikhailova N."/>
            <person name="Pati A."/>
            <person name="Kyrpides N.C."/>
            <person name="Ivanova N."/>
            <person name="Detter J.C."/>
            <person name="Walston-Davenport K."/>
            <person name="Han S."/>
            <person name="Adams M.W."/>
            <person name="Kelly R.M."/>
        </authorList>
    </citation>
    <scope>NUCLEOTIDE SEQUENCE [LARGE SCALE GENOMIC DNA]</scope>
    <source>
        <strain evidence="3">DSM 18902 / VKM B-2412 / 2002</strain>
    </source>
</reference>
<evidence type="ECO:0000256" key="1">
    <source>
        <dbReference type="SAM" id="Phobius"/>
    </source>
</evidence>
<dbReference type="HOGENOM" id="CLU_3059519_0_0_9"/>
<keyword evidence="1" id="KW-1133">Transmembrane helix</keyword>
<reference key="1">
    <citation type="submission" date="2010-11" db="EMBL/GenBank/DDBJ databases">
        <title>Complete sequence of Caldicellulosiruptor kronotskyensis 2002.</title>
        <authorList>
            <consortium name="US DOE Joint Genome Institute"/>
            <person name="Lucas S."/>
            <person name="Copeland A."/>
            <person name="Lapidus A."/>
            <person name="Cheng J.-F."/>
            <person name="Bruce D."/>
            <person name="Goodwin L."/>
            <person name="Pitluck S."/>
            <person name="Davenport K."/>
            <person name="Detter J.C."/>
            <person name="Han C."/>
            <person name="Tapia R."/>
            <person name="Land M."/>
            <person name="Hauser L."/>
            <person name="Jeffries C."/>
            <person name="Kyrpides N."/>
            <person name="Ivanova N."/>
            <person name="Mikhailova N."/>
            <person name="Blumer-Schuette S.E."/>
            <person name="Kelly R.M."/>
            <person name="Woyke T."/>
        </authorList>
    </citation>
    <scope>NUCLEOTIDE SEQUENCE</scope>
    <source>
        <strain>2002</strain>
    </source>
</reference>
<dbReference type="AlphaFoldDB" id="E4SDR3"/>
<dbReference type="KEGG" id="ckn:Calkro_0942"/>
<proteinExistence type="predicted"/>
<evidence type="ECO:0000313" key="2">
    <source>
        <dbReference type="EMBL" id="ADQ45814.1"/>
    </source>
</evidence>